<protein>
    <submittedName>
        <fullName evidence="3">Uncharacterized protein</fullName>
    </submittedName>
</protein>
<gene>
    <name evidence="2" type="ORF">OVA965_LOCUS34944</name>
    <name evidence="3" type="ORF">TMI583_LOCUS35895</name>
</gene>
<evidence type="ECO:0000256" key="1">
    <source>
        <dbReference type="SAM" id="MobiDB-lite"/>
    </source>
</evidence>
<dbReference type="Proteomes" id="UP000677228">
    <property type="component" value="Unassembled WGS sequence"/>
</dbReference>
<proteinExistence type="predicted"/>
<dbReference type="Proteomes" id="UP000682733">
    <property type="component" value="Unassembled WGS sequence"/>
</dbReference>
<feature type="region of interest" description="Disordered" evidence="1">
    <location>
        <begin position="63"/>
        <end position="97"/>
    </location>
</feature>
<evidence type="ECO:0000313" key="3">
    <source>
        <dbReference type="EMBL" id="CAF4248093.1"/>
    </source>
</evidence>
<dbReference type="EMBL" id="CAJNOK010029910">
    <property type="protein sequence ID" value="CAF1453684.1"/>
    <property type="molecule type" value="Genomic_DNA"/>
</dbReference>
<dbReference type="EMBL" id="CAJOBA010051759">
    <property type="protein sequence ID" value="CAF4248093.1"/>
    <property type="molecule type" value="Genomic_DNA"/>
</dbReference>
<reference evidence="3" key="1">
    <citation type="submission" date="2021-02" db="EMBL/GenBank/DDBJ databases">
        <authorList>
            <person name="Nowell W R."/>
        </authorList>
    </citation>
    <scope>NUCLEOTIDE SEQUENCE</scope>
</reference>
<comment type="caution">
    <text evidence="3">The sequence shown here is derived from an EMBL/GenBank/DDBJ whole genome shotgun (WGS) entry which is preliminary data.</text>
</comment>
<dbReference type="AlphaFoldDB" id="A0A8S2SRF5"/>
<organism evidence="3 4">
    <name type="scientific">Didymodactylos carnosus</name>
    <dbReference type="NCBI Taxonomy" id="1234261"/>
    <lineage>
        <taxon>Eukaryota</taxon>
        <taxon>Metazoa</taxon>
        <taxon>Spiralia</taxon>
        <taxon>Gnathifera</taxon>
        <taxon>Rotifera</taxon>
        <taxon>Eurotatoria</taxon>
        <taxon>Bdelloidea</taxon>
        <taxon>Philodinida</taxon>
        <taxon>Philodinidae</taxon>
        <taxon>Didymodactylos</taxon>
    </lineage>
</organism>
<sequence length="97" mass="11076">MYNNWQVLKDTYNSNPNQNVDWGALATQWVQQREFMQQSPIQMMPHMIGIPPPNNVQIPMHFNIPPPMPPASQQQTMSMHFPPAHIPAPVPPPSHTT</sequence>
<feature type="non-terminal residue" evidence="3">
    <location>
        <position position="1"/>
    </location>
</feature>
<name>A0A8S2SRF5_9BILA</name>
<evidence type="ECO:0000313" key="4">
    <source>
        <dbReference type="Proteomes" id="UP000682733"/>
    </source>
</evidence>
<evidence type="ECO:0000313" key="2">
    <source>
        <dbReference type="EMBL" id="CAF1453684.1"/>
    </source>
</evidence>
<accession>A0A8S2SRF5</accession>
<feature type="compositionally biased region" description="Pro residues" evidence="1">
    <location>
        <begin position="84"/>
        <end position="97"/>
    </location>
</feature>